<dbReference type="InterPro" id="IPR026147">
    <property type="entry name" value="Rab3GAP1_conserved"/>
</dbReference>
<evidence type="ECO:0000256" key="3">
    <source>
        <dbReference type="ARBA" id="ARBA00015817"/>
    </source>
</evidence>
<gene>
    <name evidence="8" type="primary">LOC107812752</name>
</gene>
<evidence type="ECO:0000256" key="1">
    <source>
        <dbReference type="ARBA" id="ARBA00004496"/>
    </source>
</evidence>
<dbReference type="KEGG" id="nta:107812752"/>
<dbReference type="RefSeq" id="XP_016493404.1">
    <property type="nucleotide sequence ID" value="XM_016637918.1"/>
</dbReference>
<evidence type="ECO:0000313" key="8">
    <source>
        <dbReference type="RefSeq" id="XP_016493404.1"/>
    </source>
</evidence>
<feature type="domain" description="Rab3GAP catalytic subunit conserved" evidence="7">
    <location>
        <begin position="167"/>
        <end position="328"/>
    </location>
</feature>
<dbReference type="CDD" id="cd09272">
    <property type="entry name" value="RNase_HI_RT_Ty1"/>
    <property type="match status" value="1"/>
</dbReference>
<evidence type="ECO:0000256" key="2">
    <source>
        <dbReference type="ARBA" id="ARBA00008856"/>
    </source>
</evidence>
<feature type="region of interest" description="Disordered" evidence="6">
    <location>
        <begin position="26"/>
        <end position="80"/>
    </location>
</feature>
<comment type="subcellular location">
    <subcellularLocation>
        <location evidence="1">Cytoplasm</location>
    </subcellularLocation>
</comment>
<keyword evidence="5" id="KW-0963">Cytoplasm</keyword>
<dbReference type="AlphaFoldDB" id="A0A1S4BXA6"/>
<feature type="compositionally biased region" description="Pro residues" evidence="6">
    <location>
        <begin position="26"/>
        <end position="45"/>
    </location>
</feature>
<evidence type="ECO:0000256" key="4">
    <source>
        <dbReference type="ARBA" id="ARBA00022468"/>
    </source>
</evidence>
<dbReference type="InterPro" id="IPR045700">
    <property type="entry name" value="Rab3GAP1"/>
</dbReference>
<reference evidence="8" key="1">
    <citation type="submission" date="2025-08" db="UniProtKB">
        <authorList>
            <consortium name="RefSeq"/>
        </authorList>
    </citation>
    <scope>IDENTIFICATION</scope>
</reference>
<dbReference type="GO" id="GO:2000786">
    <property type="term" value="P:positive regulation of autophagosome assembly"/>
    <property type="evidence" value="ECO:0000318"/>
    <property type="project" value="GO_Central"/>
</dbReference>
<dbReference type="OrthoDB" id="17346at2759"/>
<dbReference type="GO" id="GO:0005737">
    <property type="term" value="C:cytoplasm"/>
    <property type="evidence" value="ECO:0007669"/>
    <property type="project" value="UniProtKB-SubCell"/>
</dbReference>
<proteinExistence type="inferred from homology"/>
<dbReference type="PaxDb" id="4097-A0A1S4BXA6"/>
<dbReference type="Pfam" id="PF13890">
    <property type="entry name" value="Rab3-GTPase_cat"/>
    <property type="match status" value="1"/>
</dbReference>
<evidence type="ECO:0000259" key="7">
    <source>
        <dbReference type="Pfam" id="PF13890"/>
    </source>
</evidence>
<dbReference type="GO" id="GO:0005096">
    <property type="term" value="F:GTPase activator activity"/>
    <property type="evidence" value="ECO:0000318"/>
    <property type="project" value="GO_Central"/>
</dbReference>
<comment type="similarity">
    <text evidence="2">Belongs to the Rab3-GAP catalytic subunit family.</text>
</comment>
<evidence type="ECO:0000256" key="6">
    <source>
        <dbReference type="SAM" id="MobiDB-lite"/>
    </source>
</evidence>
<dbReference type="STRING" id="4097.A0A1S4BXA6"/>
<organism evidence="8">
    <name type="scientific">Nicotiana tabacum</name>
    <name type="common">Common tobacco</name>
    <dbReference type="NCBI Taxonomy" id="4097"/>
    <lineage>
        <taxon>Eukaryota</taxon>
        <taxon>Viridiplantae</taxon>
        <taxon>Streptophyta</taxon>
        <taxon>Embryophyta</taxon>
        <taxon>Tracheophyta</taxon>
        <taxon>Spermatophyta</taxon>
        <taxon>Magnoliopsida</taxon>
        <taxon>eudicotyledons</taxon>
        <taxon>Gunneridae</taxon>
        <taxon>Pentapetalae</taxon>
        <taxon>asterids</taxon>
        <taxon>lamiids</taxon>
        <taxon>Solanales</taxon>
        <taxon>Solanaceae</taxon>
        <taxon>Nicotianoideae</taxon>
        <taxon>Nicotianeae</taxon>
        <taxon>Nicotiana</taxon>
    </lineage>
</organism>
<accession>A0A1S4BXA6</accession>
<protein>
    <recommendedName>
        <fullName evidence="3">Rab3 GTPase-activating protein catalytic subunit</fullName>
    </recommendedName>
</protein>
<dbReference type="PANTHER" id="PTHR21422:SF9">
    <property type="entry name" value="RAB3 GTPASE-ACTIVATING PROTEIN CATALYTIC SUBUNIT"/>
    <property type="match status" value="1"/>
</dbReference>
<keyword evidence="4" id="KW-0343">GTPase activation</keyword>
<evidence type="ECO:0000256" key="5">
    <source>
        <dbReference type="ARBA" id="ARBA00022490"/>
    </source>
</evidence>
<feature type="non-terminal residue" evidence="8">
    <location>
        <position position="1"/>
    </location>
</feature>
<name>A0A1S4BXA6_TOBAC</name>
<sequence>PISHSSSSIAPPPIVPVPVPPTIALVPPPSPVPPTIAPVPPPSPVQPSTAPPLLTYHCRPPPASGPTDSRPAPNPANIANLPPLNQPIVLRKVFHKRTKHIEIDSHFVREKILSGDIATKFVKSNDQLADIFTNLSTPDQDPASHFSSFEHSGAVKLGDPEHSPCIRRGSAGVIGSMMLLKSYQNMHAPFTQDSPLMTEDMHEERLQAIEALGDSSRFSAQLEKDILSSDMSAFKAANPDAVFEDFIRWHSPRDWENDDNMEKGVSQINAVVESTYDWPPRGKLSERMSEHGNLWRKIWNEAPPLSASEQKPLLDPNQEGEKVLHYLETLRPYQLLEQMVSTAFRATADTLNKTSFGGLKQMTTRIEQLYLTMSTTLRCLQTNSISVDAEDIKDLKRLCTTFAHVENLITLAASLHRKFMQAPRLSESIFNDYDNFHVPKLGTVSIGRDVQKVFNNEQEVRQGEREVIASMFTPPTANQLWRKVLSMGNLLNGHEPASREIIFTKRDHLCENYYVGHAPRGYQQEFETYRMYICGTSNDLGVALAVTSCD</sequence>
<dbReference type="OMA" id="THMMYIC"/>
<dbReference type="PANTHER" id="PTHR21422">
    <property type="entry name" value="RAB3 GTPASE-ACTIVATING PROTEIN CATALYTIC SUBUNIT"/>
    <property type="match status" value="1"/>
</dbReference>